<accession>A0A6B1IWU1</accession>
<evidence type="ECO:0000313" key="3">
    <source>
        <dbReference type="Proteomes" id="UP000452321"/>
    </source>
</evidence>
<feature type="compositionally biased region" description="Basic and acidic residues" evidence="1">
    <location>
        <begin position="10"/>
        <end position="25"/>
    </location>
</feature>
<comment type="caution">
    <text evidence="2">The sequence shown here is derived from an EMBL/GenBank/DDBJ whole genome shotgun (WGS) entry which is preliminary data.</text>
</comment>
<protein>
    <submittedName>
        <fullName evidence="2">Uncharacterized protein</fullName>
    </submittedName>
</protein>
<organism evidence="2 3">
    <name type="scientific">Halorubrum distributum</name>
    <dbReference type="NCBI Taxonomy" id="29283"/>
    <lineage>
        <taxon>Archaea</taxon>
        <taxon>Methanobacteriati</taxon>
        <taxon>Methanobacteriota</taxon>
        <taxon>Stenosarchaea group</taxon>
        <taxon>Halobacteria</taxon>
        <taxon>Halobacteriales</taxon>
        <taxon>Haloferacaceae</taxon>
        <taxon>Halorubrum</taxon>
        <taxon>Halorubrum distributum group</taxon>
    </lineage>
</organism>
<gene>
    <name evidence="2" type="ORF">GLW30_08505</name>
</gene>
<feature type="region of interest" description="Disordered" evidence="1">
    <location>
        <begin position="1"/>
        <end position="30"/>
    </location>
</feature>
<dbReference type="Proteomes" id="UP000452321">
    <property type="component" value="Unassembled WGS sequence"/>
</dbReference>
<proteinExistence type="predicted"/>
<evidence type="ECO:0000313" key="2">
    <source>
        <dbReference type="EMBL" id="MYL67771.1"/>
    </source>
</evidence>
<name>A0A6B1IWU1_9EURY</name>
<reference evidence="2 3" key="1">
    <citation type="submission" date="2019-11" db="EMBL/GenBank/DDBJ databases">
        <title>Genome sequences of 17 halophilic strains isolated from different environments.</title>
        <authorList>
            <person name="Furrow R.E."/>
        </authorList>
    </citation>
    <scope>NUCLEOTIDE SEQUENCE [LARGE SCALE GENOMIC DNA]</scope>
    <source>
        <strain evidence="2 3">22502_06_Cabo</strain>
    </source>
</reference>
<evidence type="ECO:0000256" key="1">
    <source>
        <dbReference type="SAM" id="MobiDB-lite"/>
    </source>
</evidence>
<dbReference type="EMBL" id="WMFC01000009">
    <property type="protein sequence ID" value="MYL67771.1"/>
    <property type="molecule type" value="Genomic_DNA"/>
</dbReference>
<sequence length="70" mass="8191">MAKTRALLTETEREQIAGEHGDSRKYQATSRVRGRIQEELESDVEVLKEHHPELLEELREVVCEESDERD</sequence>
<dbReference type="AlphaFoldDB" id="A0A6B1IWU1"/>
<dbReference type="RefSeq" id="WP_159358494.1">
    <property type="nucleotide sequence ID" value="NZ_WMFC01000009.1"/>
</dbReference>